<reference evidence="2" key="1">
    <citation type="submission" date="2018-05" db="EMBL/GenBank/DDBJ databases">
        <authorList>
            <person name="Lanie J.A."/>
            <person name="Ng W.-L."/>
            <person name="Kazmierczak K.M."/>
            <person name="Andrzejewski T.M."/>
            <person name="Davidsen T.M."/>
            <person name="Wayne K.J."/>
            <person name="Tettelin H."/>
            <person name="Glass J.I."/>
            <person name="Rusch D."/>
            <person name="Podicherti R."/>
            <person name="Tsui H.-C.T."/>
            <person name="Winkler M.E."/>
        </authorList>
    </citation>
    <scope>NUCLEOTIDE SEQUENCE</scope>
</reference>
<dbReference type="Gene3D" id="1.20.1050.10">
    <property type="match status" value="1"/>
</dbReference>
<dbReference type="Pfam" id="PF13410">
    <property type="entry name" value="GST_C_2"/>
    <property type="match status" value="1"/>
</dbReference>
<dbReference type="AlphaFoldDB" id="A0A381WM38"/>
<proteinExistence type="predicted"/>
<evidence type="ECO:0000259" key="1">
    <source>
        <dbReference type="PROSITE" id="PS50404"/>
    </source>
</evidence>
<gene>
    <name evidence="2" type="ORF">METZ01_LOCUS106408</name>
</gene>
<dbReference type="InterPro" id="IPR036249">
    <property type="entry name" value="Thioredoxin-like_sf"/>
</dbReference>
<dbReference type="Gene3D" id="3.40.30.110">
    <property type="match status" value="2"/>
</dbReference>
<feature type="non-terminal residue" evidence="2">
    <location>
        <position position="1"/>
    </location>
</feature>
<dbReference type="CDD" id="cd00299">
    <property type="entry name" value="GST_C_family"/>
    <property type="match status" value="1"/>
</dbReference>
<accession>A0A381WM38</accession>
<evidence type="ECO:0000313" key="2">
    <source>
        <dbReference type="EMBL" id="SVA53554.1"/>
    </source>
</evidence>
<dbReference type="SUPFAM" id="SSF52833">
    <property type="entry name" value="Thioredoxin-like"/>
    <property type="match status" value="1"/>
</dbReference>
<feature type="domain" description="GST N-terminal" evidence="1">
    <location>
        <begin position="2"/>
        <end position="81"/>
    </location>
</feature>
<dbReference type="EMBL" id="UINC01012239">
    <property type="protein sequence ID" value="SVA53554.1"/>
    <property type="molecule type" value="Genomic_DNA"/>
</dbReference>
<dbReference type="PANTHER" id="PTHR12782">
    <property type="entry name" value="MICROSOMAL PROSTAGLANDIN E SYNTHASE-2"/>
    <property type="match status" value="1"/>
</dbReference>
<dbReference type="PROSITE" id="PS50404">
    <property type="entry name" value="GST_NTER"/>
    <property type="match status" value="1"/>
</dbReference>
<name>A0A381WM38_9ZZZZ</name>
<dbReference type="SUPFAM" id="SSF47616">
    <property type="entry name" value="GST C-terminal domain-like"/>
    <property type="match status" value="1"/>
</dbReference>
<dbReference type="Pfam" id="PF13417">
    <property type="entry name" value="GST_N_3"/>
    <property type="match status" value="1"/>
</dbReference>
<sequence length="279" mass="30939">MSELILHQYAESPFSEKVRTLLGYKQVSYRKVDIPMIMPRPYVIPLTGGYRKTPVMQMGADIFCDTALICRVIDEMFPDNTILPEASAVSDAALANWVDTFLFRCAVAITFQPRAEVGNAIFKDEAAAAAFAADRAELSKGSTQLQMDLGIAEGHFLAFLNDLDTQLHHVTFLGGATPSIVDFSAFHLVWFVQGREPLRQMFEPFTQVLLWCKRMSDFGHGDVEVIEGPIAVAEASQSEPEELLDKTFVEDLPPGQLVEVMPIDYGFQPVRGELLAAGF</sequence>
<dbReference type="PANTHER" id="PTHR12782:SF5">
    <property type="entry name" value="PROSTAGLANDIN E SYNTHASE 2"/>
    <property type="match status" value="1"/>
</dbReference>
<dbReference type="GO" id="GO:0005739">
    <property type="term" value="C:mitochondrion"/>
    <property type="evidence" value="ECO:0007669"/>
    <property type="project" value="TreeGrafter"/>
</dbReference>
<protein>
    <recommendedName>
        <fullName evidence="1">GST N-terminal domain-containing protein</fullName>
    </recommendedName>
</protein>
<dbReference type="InterPro" id="IPR004045">
    <property type="entry name" value="Glutathione_S-Trfase_N"/>
</dbReference>
<dbReference type="CDD" id="cd00570">
    <property type="entry name" value="GST_N_family"/>
    <property type="match status" value="1"/>
</dbReference>
<feature type="non-terminal residue" evidence="2">
    <location>
        <position position="279"/>
    </location>
</feature>
<organism evidence="2">
    <name type="scientific">marine metagenome</name>
    <dbReference type="NCBI Taxonomy" id="408172"/>
    <lineage>
        <taxon>unclassified sequences</taxon>
        <taxon>metagenomes</taxon>
        <taxon>ecological metagenomes</taxon>
    </lineage>
</organism>
<dbReference type="InterPro" id="IPR036282">
    <property type="entry name" value="Glutathione-S-Trfase_C_sf"/>
</dbReference>